<feature type="chain" id="PRO_5035420082" evidence="2">
    <location>
        <begin position="31"/>
        <end position="114"/>
    </location>
</feature>
<evidence type="ECO:0000256" key="2">
    <source>
        <dbReference type="SAM" id="SignalP"/>
    </source>
</evidence>
<dbReference type="AlphaFoldDB" id="A0A8K0GJM6"/>
<evidence type="ECO:0000313" key="3">
    <source>
        <dbReference type="EMBL" id="KAF2902429.1"/>
    </source>
</evidence>
<organism evidence="3 4">
    <name type="scientific">Ignelater luminosus</name>
    <name type="common">Cucubano</name>
    <name type="synonym">Pyrophorus luminosus</name>
    <dbReference type="NCBI Taxonomy" id="2038154"/>
    <lineage>
        <taxon>Eukaryota</taxon>
        <taxon>Metazoa</taxon>
        <taxon>Ecdysozoa</taxon>
        <taxon>Arthropoda</taxon>
        <taxon>Hexapoda</taxon>
        <taxon>Insecta</taxon>
        <taxon>Pterygota</taxon>
        <taxon>Neoptera</taxon>
        <taxon>Endopterygota</taxon>
        <taxon>Coleoptera</taxon>
        <taxon>Polyphaga</taxon>
        <taxon>Elateriformia</taxon>
        <taxon>Elateroidea</taxon>
        <taxon>Elateridae</taxon>
        <taxon>Agrypninae</taxon>
        <taxon>Pyrophorini</taxon>
        <taxon>Ignelater</taxon>
    </lineage>
</organism>
<feature type="compositionally biased region" description="Acidic residues" evidence="1">
    <location>
        <begin position="36"/>
        <end position="56"/>
    </location>
</feature>
<accession>A0A8K0GJM6</accession>
<dbReference type="Proteomes" id="UP000801492">
    <property type="component" value="Unassembled WGS sequence"/>
</dbReference>
<evidence type="ECO:0000256" key="1">
    <source>
        <dbReference type="SAM" id="MobiDB-lite"/>
    </source>
</evidence>
<feature type="region of interest" description="Disordered" evidence="1">
    <location>
        <begin position="35"/>
        <end position="70"/>
    </location>
</feature>
<protein>
    <submittedName>
        <fullName evidence="3">Uncharacterized protein</fullName>
    </submittedName>
</protein>
<sequence>MTLKAQPVGQEKLLLVFLVQVHLVLHNLQAGATTADLEEDETVDLPEEESVGEDPDSLGSESKKPHKLSQADLTDLVQNLNLSNCQAELLTETQKLAFVGSRNQIRFSSQAARA</sequence>
<keyword evidence="2" id="KW-0732">Signal</keyword>
<proteinExistence type="predicted"/>
<name>A0A8K0GJM6_IGNLU</name>
<dbReference type="EMBL" id="VTPC01001303">
    <property type="protein sequence ID" value="KAF2902429.1"/>
    <property type="molecule type" value="Genomic_DNA"/>
</dbReference>
<keyword evidence="4" id="KW-1185">Reference proteome</keyword>
<gene>
    <name evidence="3" type="ORF">ILUMI_03759</name>
</gene>
<comment type="caution">
    <text evidence="3">The sequence shown here is derived from an EMBL/GenBank/DDBJ whole genome shotgun (WGS) entry which is preliminary data.</text>
</comment>
<feature type="signal peptide" evidence="2">
    <location>
        <begin position="1"/>
        <end position="30"/>
    </location>
</feature>
<evidence type="ECO:0000313" key="4">
    <source>
        <dbReference type="Proteomes" id="UP000801492"/>
    </source>
</evidence>
<reference evidence="3" key="1">
    <citation type="submission" date="2019-08" db="EMBL/GenBank/DDBJ databases">
        <title>The genome of the North American firefly Photinus pyralis.</title>
        <authorList>
            <consortium name="Photinus pyralis genome working group"/>
            <person name="Fallon T.R."/>
            <person name="Sander Lower S.E."/>
            <person name="Weng J.-K."/>
        </authorList>
    </citation>
    <scope>NUCLEOTIDE SEQUENCE</scope>
    <source>
        <strain evidence="3">TRF0915ILg1</strain>
        <tissue evidence="3">Whole body</tissue>
    </source>
</reference>